<dbReference type="GO" id="GO:0005524">
    <property type="term" value="F:ATP binding"/>
    <property type="evidence" value="ECO:0007669"/>
    <property type="project" value="UniProtKB-KW"/>
</dbReference>
<evidence type="ECO:0000256" key="1">
    <source>
        <dbReference type="ARBA" id="ARBA00006432"/>
    </source>
</evidence>
<feature type="domain" description="AMP-dependent synthetase/ligase" evidence="16">
    <location>
        <begin position="119"/>
        <end position="528"/>
    </location>
</feature>
<proteinExistence type="inferred from homology"/>
<sequence length="705" mass="77213">MTFAYDALPAGSAPCQSCYMSELTKYLGDNHRALGLGIGAAVGAATLGYYLLSPPRSLMEAPIDLNRQSVEVPGGEYARVSVLCEDGKLVETLSGNVNTLYEGFQRGLEMSKNNPCLGWRTSPEGPFEWMTYGNVAEKAHNFGSGLLSRGLQSNPETFLGIFSQNRVEWTVTEQACNMYSMVIVPLYDTLGPQAVTYIVNQAKLSTIVCDKSDKAVKLLQNEGISCVKCIIVMDAISEDARKMAEECHVELVPFSEVEEQGKQNLQEAVPPKPDDLCTICYTSGTTGNPKGAMLSHKNIVAACAGVAVTFEQKFKMTPDDVHISYLPLAHIFERLVQCYLFSCGARIGFFQGDVRKLTDDIKELRPTIFATVPRLLNRIYDKVMAGAASAGVVKRLLLSVALKRKEAALNRGVFNNDTLWDKVVFKKIQENLGGRVKYIVTGAAPLSPTIMTFLRCAMGCFVFEGYGQTESAAAASLTFPMDFSVGHVGIPVACVKIKLDDVPDMNYYAKDGKGEICVKGASVFKGYLHEPEKTAETIDANGWLHTGDIGTWTPQGTLKIIDRKKHIFKLAQGEYIAPEKIEGVYLRSPLVGQVFVHGESLQACLVGVVVPDEVAFPQLASSKGITGDMAELCKNAALKKEVMDSIIALGKKSSLHSFEQVKDLYLCPEPFSVENGLLTPTFKSKRPQLRDFFQDQITEMYSKLT</sequence>
<comment type="catalytic activity">
    <reaction evidence="9">
        <text>12-hydroxy-(5Z,8Z,10E,14Z)-eicosatetraenoate + ATP + CoA = 12-hydroxy-(5Z,8Z,10E,14Z)-eicosatetraenoyl-CoA + AMP + diphosphate</text>
        <dbReference type="Rhea" id="RHEA:52112"/>
        <dbReference type="ChEBI" id="CHEBI:30616"/>
        <dbReference type="ChEBI" id="CHEBI:33019"/>
        <dbReference type="ChEBI" id="CHEBI:57287"/>
        <dbReference type="ChEBI" id="CHEBI:90718"/>
        <dbReference type="ChEBI" id="CHEBI:136408"/>
        <dbReference type="ChEBI" id="CHEBI:456215"/>
    </reaction>
    <physiologicalReaction direction="left-to-right" evidence="9">
        <dbReference type="Rhea" id="RHEA:52113"/>
    </physiologicalReaction>
</comment>
<evidence type="ECO:0000256" key="7">
    <source>
        <dbReference type="ARBA" id="ARBA00024469"/>
    </source>
</evidence>
<keyword evidence="4 14" id="KW-0276">Fatty acid metabolism</keyword>
<dbReference type="Proteomes" id="UP000001554">
    <property type="component" value="Chromosome 3"/>
</dbReference>
<dbReference type="Gene3D" id="3.40.50.12780">
    <property type="entry name" value="N-terminal domain of ligase-like"/>
    <property type="match status" value="1"/>
</dbReference>
<evidence type="ECO:0000256" key="12">
    <source>
        <dbReference type="ARBA" id="ARBA00024565"/>
    </source>
</evidence>
<evidence type="ECO:0000256" key="4">
    <source>
        <dbReference type="ARBA" id="ARBA00022832"/>
    </source>
</evidence>
<dbReference type="RefSeq" id="XP_035669718.1">
    <property type="nucleotide sequence ID" value="XM_035813825.1"/>
</dbReference>
<accession>A0A9J7KSI5</accession>
<reference evidence="18" key="2">
    <citation type="submission" date="2025-08" db="UniProtKB">
        <authorList>
            <consortium name="RefSeq"/>
        </authorList>
    </citation>
    <scope>IDENTIFICATION</scope>
    <source>
        <strain evidence="18">S238N-H82</strain>
        <tissue evidence="18">Testes</tissue>
    </source>
</reference>
<dbReference type="GeneID" id="118411518"/>
<comment type="catalytic activity">
    <reaction evidence="12">
        <text>(E)-hexadec-2-enoate + ATP + CoA = (2E)-hexadecenoyl-CoA + AMP + diphosphate</text>
        <dbReference type="Rhea" id="RHEA:36139"/>
        <dbReference type="ChEBI" id="CHEBI:30616"/>
        <dbReference type="ChEBI" id="CHEBI:33019"/>
        <dbReference type="ChEBI" id="CHEBI:57287"/>
        <dbReference type="ChEBI" id="CHEBI:61526"/>
        <dbReference type="ChEBI" id="CHEBI:72745"/>
        <dbReference type="ChEBI" id="CHEBI:456215"/>
    </reaction>
    <physiologicalReaction direction="left-to-right" evidence="12">
        <dbReference type="Rhea" id="RHEA:36140"/>
    </physiologicalReaction>
</comment>
<reference evidence="17" key="1">
    <citation type="journal article" date="2020" name="Nat. Ecol. Evol.">
        <title>Deeply conserved synteny resolves early events in vertebrate evolution.</title>
        <authorList>
            <person name="Simakov O."/>
            <person name="Marletaz F."/>
            <person name="Yue J.X."/>
            <person name="O'Connell B."/>
            <person name="Jenkins J."/>
            <person name="Brandt A."/>
            <person name="Calef R."/>
            <person name="Tung C.H."/>
            <person name="Huang T.K."/>
            <person name="Schmutz J."/>
            <person name="Satoh N."/>
            <person name="Yu J.K."/>
            <person name="Putnam N.H."/>
            <person name="Green R.E."/>
            <person name="Rokhsar D.S."/>
        </authorList>
    </citation>
    <scope>NUCLEOTIDE SEQUENCE [LARGE SCALE GENOMIC DNA]</scope>
    <source>
        <strain evidence="17">S238N-H82</strain>
    </source>
</reference>
<keyword evidence="15" id="KW-1133">Transmembrane helix</keyword>
<evidence type="ECO:0000256" key="10">
    <source>
        <dbReference type="ARBA" id="ARBA00024532"/>
    </source>
</evidence>
<dbReference type="AlphaFoldDB" id="A0A9J7KSI5"/>
<evidence type="ECO:0000256" key="2">
    <source>
        <dbReference type="ARBA" id="ARBA00022598"/>
    </source>
</evidence>
<comment type="catalytic activity">
    <reaction evidence="13">
        <text>hexadecanoate + ATP + CoA = hexadecanoyl-CoA + AMP + diphosphate</text>
        <dbReference type="Rhea" id="RHEA:30751"/>
        <dbReference type="ChEBI" id="CHEBI:7896"/>
        <dbReference type="ChEBI" id="CHEBI:30616"/>
        <dbReference type="ChEBI" id="CHEBI:33019"/>
        <dbReference type="ChEBI" id="CHEBI:57287"/>
        <dbReference type="ChEBI" id="CHEBI:57379"/>
        <dbReference type="ChEBI" id="CHEBI:456215"/>
    </reaction>
    <physiologicalReaction direction="left-to-right" evidence="13">
        <dbReference type="Rhea" id="RHEA:30752"/>
    </physiologicalReaction>
</comment>
<dbReference type="InterPro" id="IPR045311">
    <property type="entry name" value="LC-FACS_euk"/>
</dbReference>
<dbReference type="OMA" id="KCPIVEH"/>
<gene>
    <name evidence="18" type="primary">LOC118411518</name>
</gene>
<dbReference type="CDD" id="cd05927">
    <property type="entry name" value="LC-FACS_euk"/>
    <property type="match status" value="1"/>
</dbReference>
<keyword evidence="15" id="KW-0472">Membrane</keyword>
<dbReference type="PANTHER" id="PTHR43272:SF107">
    <property type="entry name" value="LONG-CHAIN-FATTY-ACID--COA LIGASE 5"/>
    <property type="match status" value="1"/>
</dbReference>
<dbReference type="SUPFAM" id="SSF56801">
    <property type="entry name" value="Acetyl-CoA synthetase-like"/>
    <property type="match status" value="1"/>
</dbReference>
<comment type="catalytic activity">
    <reaction evidence="8">
        <text>a long-chain fatty acid + ATP + CoA = a long-chain fatty acyl-CoA + AMP + diphosphate</text>
        <dbReference type="Rhea" id="RHEA:15421"/>
        <dbReference type="ChEBI" id="CHEBI:30616"/>
        <dbReference type="ChEBI" id="CHEBI:33019"/>
        <dbReference type="ChEBI" id="CHEBI:57287"/>
        <dbReference type="ChEBI" id="CHEBI:57560"/>
        <dbReference type="ChEBI" id="CHEBI:83139"/>
        <dbReference type="ChEBI" id="CHEBI:456215"/>
        <dbReference type="EC" id="6.2.1.3"/>
    </reaction>
    <physiologicalReaction direction="left-to-right" evidence="8">
        <dbReference type="Rhea" id="RHEA:15422"/>
    </physiologicalReaction>
</comment>
<evidence type="ECO:0000256" key="15">
    <source>
        <dbReference type="SAM" id="Phobius"/>
    </source>
</evidence>
<evidence type="ECO:0000256" key="9">
    <source>
        <dbReference type="ARBA" id="ARBA00024495"/>
    </source>
</evidence>
<dbReference type="GO" id="GO:0047676">
    <property type="term" value="F:arachidonate-CoA ligase activity"/>
    <property type="evidence" value="ECO:0007669"/>
    <property type="project" value="UniProtKB-EC"/>
</dbReference>
<keyword evidence="17" id="KW-1185">Reference proteome</keyword>
<keyword evidence="6 14" id="KW-0443">Lipid metabolism</keyword>
<protein>
    <recommendedName>
        <fullName evidence="14">Long-chain-fatty-acid--CoA ligase</fullName>
        <ecNumber evidence="14">6.2.1.3</ecNumber>
    </recommendedName>
</protein>
<dbReference type="OrthoDB" id="1700726at2759"/>
<dbReference type="GO" id="GO:0005783">
    <property type="term" value="C:endoplasmic reticulum"/>
    <property type="evidence" value="ECO:0000318"/>
    <property type="project" value="GO_Central"/>
</dbReference>
<comment type="catalytic activity">
    <reaction evidence="7">
        <text>5-hydroxy-(6E,8Z,11Z,14Z)-eicosatetraenoate + ATP + CoA = 5-hydroxy-(6E,8Z,11Z,14Z)-eicosatetraenoyl-CoA + AMP + diphosphate</text>
        <dbReference type="Rhea" id="RHEA:52108"/>
        <dbReference type="ChEBI" id="CHEBI:30616"/>
        <dbReference type="ChEBI" id="CHEBI:33019"/>
        <dbReference type="ChEBI" id="CHEBI:57287"/>
        <dbReference type="ChEBI" id="CHEBI:65341"/>
        <dbReference type="ChEBI" id="CHEBI:136407"/>
        <dbReference type="ChEBI" id="CHEBI:456215"/>
    </reaction>
    <physiologicalReaction direction="left-to-right" evidence="7">
        <dbReference type="Rhea" id="RHEA:52109"/>
    </physiologicalReaction>
</comment>
<feature type="transmembrane region" description="Helical" evidence="15">
    <location>
        <begin position="33"/>
        <end position="52"/>
    </location>
</feature>
<dbReference type="PROSITE" id="PS00455">
    <property type="entry name" value="AMP_BINDING"/>
    <property type="match status" value="1"/>
</dbReference>
<evidence type="ECO:0000256" key="11">
    <source>
        <dbReference type="ARBA" id="ARBA00024548"/>
    </source>
</evidence>
<dbReference type="Pfam" id="PF00501">
    <property type="entry name" value="AMP-binding"/>
    <property type="match status" value="1"/>
</dbReference>
<evidence type="ECO:0000256" key="14">
    <source>
        <dbReference type="RuleBase" id="RU369030"/>
    </source>
</evidence>
<evidence type="ECO:0000259" key="16">
    <source>
        <dbReference type="Pfam" id="PF00501"/>
    </source>
</evidence>
<dbReference type="InterPro" id="IPR042099">
    <property type="entry name" value="ANL_N_sf"/>
</dbReference>
<keyword evidence="5 14" id="KW-0067">ATP-binding</keyword>
<evidence type="ECO:0000256" key="5">
    <source>
        <dbReference type="ARBA" id="ARBA00022840"/>
    </source>
</evidence>
<evidence type="ECO:0000313" key="18">
    <source>
        <dbReference type="RefSeq" id="XP_035669718.1"/>
    </source>
</evidence>
<dbReference type="InterPro" id="IPR020845">
    <property type="entry name" value="AMP-binding_CS"/>
</dbReference>
<comment type="function">
    <text evidence="14">Catalyzes the conversion of long-chain fatty acids to their active form acyl-CoAs for both synthesis of cellular lipids, and degradation via beta-oxidation.</text>
</comment>
<evidence type="ECO:0000256" key="8">
    <source>
        <dbReference type="ARBA" id="ARBA00024484"/>
    </source>
</evidence>
<name>A0A9J7KSI5_BRAFL</name>
<evidence type="ECO:0000256" key="6">
    <source>
        <dbReference type="ARBA" id="ARBA00023098"/>
    </source>
</evidence>
<evidence type="ECO:0000256" key="3">
    <source>
        <dbReference type="ARBA" id="ARBA00022741"/>
    </source>
</evidence>
<organism evidence="17 18">
    <name type="scientific">Branchiostoma floridae</name>
    <name type="common">Florida lancelet</name>
    <name type="synonym">Amphioxus</name>
    <dbReference type="NCBI Taxonomy" id="7739"/>
    <lineage>
        <taxon>Eukaryota</taxon>
        <taxon>Metazoa</taxon>
        <taxon>Chordata</taxon>
        <taxon>Cephalochordata</taxon>
        <taxon>Leptocardii</taxon>
        <taxon>Amphioxiformes</taxon>
        <taxon>Branchiostomatidae</taxon>
        <taxon>Branchiostoma</taxon>
    </lineage>
</organism>
<evidence type="ECO:0000256" key="13">
    <source>
        <dbReference type="ARBA" id="ARBA00049139"/>
    </source>
</evidence>
<comment type="similarity">
    <text evidence="1 14">Belongs to the ATP-dependent AMP-binding enzyme family.</text>
</comment>
<keyword evidence="3 14" id="KW-0547">Nucleotide-binding</keyword>
<keyword evidence="2 14" id="KW-0436">Ligase</keyword>
<comment type="catalytic activity">
    <reaction evidence="11">
        <text>(5Z,8Z,11Z,14Z)-eicosatetraenoate + ATP + CoA = (5Z,8Z,11Z,14Z)-eicosatetraenoyl-CoA + AMP + diphosphate</text>
        <dbReference type="Rhea" id="RHEA:19713"/>
        <dbReference type="ChEBI" id="CHEBI:30616"/>
        <dbReference type="ChEBI" id="CHEBI:32395"/>
        <dbReference type="ChEBI" id="CHEBI:33019"/>
        <dbReference type="ChEBI" id="CHEBI:57287"/>
        <dbReference type="ChEBI" id="CHEBI:57368"/>
        <dbReference type="ChEBI" id="CHEBI:456215"/>
        <dbReference type="EC" id="6.2.1.15"/>
    </reaction>
    <physiologicalReaction direction="left-to-right" evidence="11">
        <dbReference type="Rhea" id="RHEA:19714"/>
    </physiologicalReaction>
</comment>
<dbReference type="PANTHER" id="PTHR43272">
    <property type="entry name" value="LONG-CHAIN-FATTY-ACID--COA LIGASE"/>
    <property type="match status" value="1"/>
</dbReference>
<comment type="catalytic activity">
    <reaction evidence="10">
        <text>15-hydroxy-(5Z,8Z,11Z,13E)-eicosatetraenoate + ATP + CoA = 15-hydroxy-(5Z,8Z,11Z,13E)-eicosatetraenoyl-CoA + AMP + diphosphate</text>
        <dbReference type="Rhea" id="RHEA:52116"/>
        <dbReference type="ChEBI" id="CHEBI:30616"/>
        <dbReference type="ChEBI" id="CHEBI:33019"/>
        <dbReference type="ChEBI" id="CHEBI:57287"/>
        <dbReference type="ChEBI" id="CHEBI:78832"/>
        <dbReference type="ChEBI" id="CHEBI:136409"/>
        <dbReference type="ChEBI" id="CHEBI:456215"/>
    </reaction>
    <physiologicalReaction direction="left-to-right" evidence="10">
        <dbReference type="Rhea" id="RHEA:52117"/>
    </physiologicalReaction>
</comment>
<dbReference type="GO" id="GO:0016020">
    <property type="term" value="C:membrane"/>
    <property type="evidence" value="ECO:0000318"/>
    <property type="project" value="GO_Central"/>
</dbReference>
<dbReference type="KEGG" id="bfo:118411518"/>
<dbReference type="GO" id="GO:0004467">
    <property type="term" value="F:long-chain fatty acid-CoA ligase activity"/>
    <property type="evidence" value="ECO:0000318"/>
    <property type="project" value="GO_Central"/>
</dbReference>
<evidence type="ECO:0000313" key="17">
    <source>
        <dbReference type="Proteomes" id="UP000001554"/>
    </source>
</evidence>
<dbReference type="InterPro" id="IPR000873">
    <property type="entry name" value="AMP-dep_synth/lig_dom"/>
</dbReference>
<keyword evidence="15" id="KW-0812">Transmembrane</keyword>
<dbReference type="EC" id="6.2.1.3" evidence="14"/>